<dbReference type="InterPro" id="IPR001478">
    <property type="entry name" value="PDZ"/>
</dbReference>
<evidence type="ECO:0000313" key="12">
    <source>
        <dbReference type="EMBL" id="OUP60342.1"/>
    </source>
</evidence>
<evidence type="ECO:0000256" key="7">
    <source>
        <dbReference type="ARBA" id="ARBA00022833"/>
    </source>
</evidence>
<feature type="transmembrane region" description="Helical" evidence="11">
    <location>
        <begin position="6"/>
        <end position="27"/>
    </location>
</feature>
<keyword evidence="11" id="KW-0479">Metal-binding</keyword>
<gene>
    <name evidence="12" type="ORF">B5F14_06135</name>
</gene>
<comment type="subcellular location">
    <subcellularLocation>
        <location evidence="2">Membrane</location>
        <topology evidence="2">Multi-pass membrane protein</topology>
    </subcellularLocation>
</comment>
<evidence type="ECO:0000256" key="4">
    <source>
        <dbReference type="ARBA" id="ARBA00022670"/>
    </source>
</evidence>
<dbReference type="Gene3D" id="2.30.42.10">
    <property type="match status" value="1"/>
</dbReference>
<dbReference type="EMBL" id="NFKM01000010">
    <property type="protein sequence ID" value="OUP60342.1"/>
    <property type="molecule type" value="Genomic_DNA"/>
</dbReference>
<dbReference type="AlphaFoldDB" id="A0A1Y4M126"/>
<dbReference type="RefSeq" id="WP_087158675.1">
    <property type="nucleotide sequence ID" value="NZ_JACJKM010000001.1"/>
</dbReference>
<dbReference type="GO" id="GO:0016020">
    <property type="term" value="C:membrane"/>
    <property type="evidence" value="ECO:0007669"/>
    <property type="project" value="UniProtKB-SubCell"/>
</dbReference>
<dbReference type="CDD" id="cd06163">
    <property type="entry name" value="S2P-M50_PDZ_RseP-like"/>
    <property type="match status" value="1"/>
</dbReference>
<dbReference type="InterPro" id="IPR036034">
    <property type="entry name" value="PDZ_sf"/>
</dbReference>
<dbReference type="GO" id="GO:0004222">
    <property type="term" value="F:metalloendopeptidase activity"/>
    <property type="evidence" value="ECO:0007669"/>
    <property type="project" value="InterPro"/>
</dbReference>
<evidence type="ECO:0000256" key="1">
    <source>
        <dbReference type="ARBA" id="ARBA00001947"/>
    </source>
</evidence>
<evidence type="ECO:0000256" key="3">
    <source>
        <dbReference type="ARBA" id="ARBA00007931"/>
    </source>
</evidence>
<feature type="transmembrane region" description="Helical" evidence="11">
    <location>
        <begin position="326"/>
        <end position="348"/>
    </location>
</feature>
<keyword evidence="13" id="KW-1185">Reference proteome</keyword>
<keyword evidence="7 11" id="KW-0862">Zinc</keyword>
<feature type="transmembrane region" description="Helical" evidence="11">
    <location>
        <begin position="102"/>
        <end position="126"/>
    </location>
</feature>
<evidence type="ECO:0000256" key="10">
    <source>
        <dbReference type="ARBA" id="ARBA00023136"/>
    </source>
</evidence>
<accession>A0A1Y4M126</accession>
<keyword evidence="9 11" id="KW-0482">Metalloprotease</keyword>
<feature type="transmembrane region" description="Helical" evidence="11">
    <location>
        <begin position="282"/>
        <end position="305"/>
    </location>
</feature>
<proteinExistence type="inferred from homology"/>
<dbReference type="PANTHER" id="PTHR42837">
    <property type="entry name" value="REGULATOR OF SIGMA-E PROTEASE RSEP"/>
    <property type="match status" value="1"/>
</dbReference>
<dbReference type="CDD" id="cd23081">
    <property type="entry name" value="cpPDZ_EcRseP-like"/>
    <property type="match status" value="1"/>
</dbReference>
<evidence type="ECO:0000256" key="2">
    <source>
        <dbReference type="ARBA" id="ARBA00004141"/>
    </source>
</evidence>
<name>A0A1Y4M126_9FIRM</name>
<dbReference type="PROSITE" id="PS50106">
    <property type="entry name" value="PDZ"/>
    <property type="match status" value="1"/>
</dbReference>
<dbReference type="SUPFAM" id="SSF50156">
    <property type="entry name" value="PDZ domain-like"/>
    <property type="match status" value="1"/>
</dbReference>
<comment type="caution">
    <text evidence="12">The sequence shown here is derived from an EMBL/GenBank/DDBJ whole genome shotgun (WGS) entry which is preliminary data.</text>
</comment>
<keyword evidence="8 11" id="KW-1133">Transmembrane helix</keyword>
<dbReference type="InterPro" id="IPR004387">
    <property type="entry name" value="Pept_M50_Zn"/>
</dbReference>
<sequence length="357" mass="39565">MSILGIIAFIVLLSVIIVVHELGHMLVAKHFGVYCHEFSLGMGPVLYQKKGKETTYSIRAIPFGGYVLMAGEEDGSQDDETEWLKEVPENRKLTSKPTYQKALVMLAGVIMNFLLAWVIFIGISLANGYRQSDPLPVVYEVIENSPASEAGLQKDDEIISARADGEEIKPETQYDLLKFVQLHHDTLEITVSRDGQEFETTITPEYDKESQGYTLGYIVAAYLEPIPWYMSFVEGTKDLWDSTVEIYQSLGLLLSGQALDQLSGPVGILNVTARTAEMGLNAYLSLVGLISVNVGIFNLIPIPALDGGRVLVLLIEKILRRKINTALVENVIMISFVLLLGLMIFATYNDILRLVGM</sequence>
<dbReference type="GeneID" id="79876512"/>
<evidence type="ECO:0000256" key="6">
    <source>
        <dbReference type="ARBA" id="ARBA00022801"/>
    </source>
</evidence>
<dbReference type="Proteomes" id="UP000195447">
    <property type="component" value="Unassembled WGS sequence"/>
</dbReference>
<keyword evidence="6 11" id="KW-0378">Hydrolase</keyword>
<dbReference type="SMART" id="SM00228">
    <property type="entry name" value="PDZ"/>
    <property type="match status" value="1"/>
</dbReference>
<dbReference type="GO" id="GO:0006508">
    <property type="term" value="P:proteolysis"/>
    <property type="evidence" value="ECO:0007669"/>
    <property type="project" value="UniProtKB-KW"/>
</dbReference>
<comment type="similarity">
    <text evidence="3 11">Belongs to the peptidase M50B family.</text>
</comment>
<dbReference type="GO" id="GO:0046872">
    <property type="term" value="F:metal ion binding"/>
    <property type="evidence" value="ECO:0007669"/>
    <property type="project" value="UniProtKB-KW"/>
</dbReference>
<evidence type="ECO:0000313" key="13">
    <source>
        <dbReference type="Proteomes" id="UP000195447"/>
    </source>
</evidence>
<evidence type="ECO:0000256" key="8">
    <source>
        <dbReference type="ARBA" id="ARBA00022989"/>
    </source>
</evidence>
<evidence type="ECO:0000256" key="5">
    <source>
        <dbReference type="ARBA" id="ARBA00022692"/>
    </source>
</evidence>
<evidence type="ECO:0000256" key="11">
    <source>
        <dbReference type="RuleBase" id="RU362031"/>
    </source>
</evidence>
<dbReference type="Pfam" id="PF02163">
    <property type="entry name" value="Peptidase_M50"/>
    <property type="match status" value="1"/>
</dbReference>
<keyword evidence="5 11" id="KW-0812">Transmembrane</keyword>
<comment type="cofactor">
    <cofactor evidence="1 11">
        <name>Zn(2+)</name>
        <dbReference type="ChEBI" id="CHEBI:29105"/>
    </cofactor>
</comment>
<reference evidence="13" key="1">
    <citation type="submission" date="2017-04" db="EMBL/GenBank/DDBJ databases">
        <title>Function of individual gut microbiota members based on whole genome sequencing of pure cultures obtained from chicken caecum.</title>
        <authorList>
            <person name="Medvecky M."/>
            <person name="Cejkova D."/>
            <person name="Polansky O."/>
            <person name="Karasova D."/>
            <person name="Kubasova T."/>
            <person name="Cizek A."/>
            <person name="Rychlik I."/>
        </authorList>
    </citation>
    <scope>NUCLEOTIDE SEQUENCE [LARGE SCALE GENOMIC DNA]</scope>
    <source>
        <strain evidence="13">An178</strain>
    </source>
</reference>
<dbReference type="EC" id="3.4.24.-" evidence="11"/>
<keyword evidence="4 12" id="KW-0645">Protease</keyword>
<organism evidence="12 13">
    <name type="scientific">Faecalitalea cylindroides</name>
    <dbReference type="NCBI Taxonomy" id="39483"/>
    <lineage>
        <taxon>Bacteria</taxon>
        <taxon>Bacillati</taxon>
        <taxon>Bacillota</taxon>
        <taxon>Erysipelotrichia</taxon>
        <taxon>Erysipelotrichales</taxon>
        <taxon>Erysipelotrichaceae</taxon>
        <taxon>Faecalitalea</taxon>
    </lineage>
</organism>
<evidence type="ECO:0000256" key="9">
    <source>
        <dbReference type="ARBA" id="ARBA00023049"/>
    </source>
</evidence>
<dbReference type="PANTHER" id="PTHR42837:SF2">
    <property type="entry name" value="MEMBRANE METALLOPROTEASE ARASP2, CHLOROPLASTIC-RELATED"/>
    <property type="match status" value="1"/>
</dbReference>
<dbReference type="InterPro" id="IPR008915">
    <property type="entry name" value="Peptidase_M50"/>
</dbReference>
<dbReference type="NCBIfam" id="TIGR00054">
    <property type="entry name" value="RIP metalloprotease RseP"/>
    <property type="match status" value="1"/>
</dbReference>
<keyword evidence="10 11" id="KW-0472">Membrane</keyword>
<protein>
    <recommendedName>
        <fullName evidence="11">Zinc metalloprotease</fullName>
        <ecNumber evidence="11">3.4.24.-</ecNumber>
    </recommendedName>
</protein>